<evidence type="ECO:0000313" key="2">
    <source>
        <dbReference type="Proteomes" id="UP000006228"/>
    </source>
</evidence>
<reference evidence="1 2" key="1">
    <citation type="journal article" date="2012" name="Int. J. Syst. Evol. Microbiol.">
        <title>Vibrio caribbeanicus sp. nov., isolated from the marine sponge Scleritoderma cyanea.</title>
        <authorList>
            <person name="Hoffmann M."/>
            <person name="Monday S.R."/>
            <person name="Allard M.W."/>
            <person name="Strain E.A."/>
            <person name="Whittaker P."/>
            <person name="Naum M."/>
            <person name="McCarthy P.J."/>
            <person name="Lopez J.V."/>
            <person name="Fischer M."/>
            <person name="Brown E.W."/>
        </authorList>
    </citation>
    <scope>NUCLEOTIDE SEQUENCE [LARGE SCALE GENOMIC DNA]</scope>
    <source>
        <strain evidence="2">DSMZ 21326</strain>
    </source>
</reference>
<organism evidence="1 2">
    <name type="scientific">Vibrio sinaloensis DSM 21326</name>
    <dbReference type="NCBI Taxonomy" id="945550"/>
    <lineage>
        <taxon>Bacteria</taxon>
        <taxon>Pseudomonadati</taxon>
        <taxon>Pseudomonadota</taxon>
        <taxon>Gammaproteobacteria</taxon>
        <taxon>Vibrionales</taxon>
        <taxon>Vibrionaceae</taxon>
        <taxon>Vibrio</taxon>
        <taxon>Vibrio oreintalis group</taxon>
    </lineage>
</organism>
<proteinExistence type="predicted"/>
<dbReference type="Proteomes" id="UP000006228">
    <property type="component" value="Unassembled WGS sequence"/>
</dbReference>
<accession>E8M573</accession>
<dbReference type="Gene3D" id="3.40.630.30">
    <property type="match status" value="1"/>
</dbReference>
<evidence type="ECO:0000313" key="1">
    <source>
        <dbReference type="EMBL" id="EGA70924.1"/>
    </source>
</evidence>
<keyword evidence="1" id="KW-0808">Transferase</keyword>
<sequence>MKVIDATWEKRNLGLSTAELMFESADTIDTYDKWYQSVMDHVEYIVAKVPVGDMSLCNDLLGNGFELRELLTEVSVNQLPTLSRIQQRMVDHVTYREMTSTDYRSLEKHICSGMFNTDRIALDSSLGLEKSIQRYLGWLGDEKERGAKFYTILYKGEPAGFFVLSAIQGNKVKSILAGIYPSHQRYALGFFMNYMAYLEAFKQGVKSVVTYFSSNNRGASSIHYSIACQLHTQYYVLSKRI</sequence>
<protein>
    <submittedName>
        <fullName evidence="1">Acetyltransferase (GNAT) family protein</fullName>
    </submittedName>
</protein>
<dbReference type="eggNOG" id="COG0456">
    <property type="taxonomic scope" value="Bacteria"/>
</dbReference>
<name>E8M573_PHOS4</name>
<comment type="caution">
    <text evidence="1">The sequence shown here is derived from an EMBL/GenBank/DDBJ whole genome shotgun (WGS) entry which is preliminary data.</text>
</comment>
<dbReference type="EMBL" id="AEVT01000053">
    <property type="protein sequence ID" value="EGA70924.1"/>
    <property type="molecule type" value="Genomic_DNA"/>
</dbReference>
<dbReference type="RefSeq" id="WP_008075791.1">
    <property type="nucleotide sequence ID" value="NZ_AEVT01000053.1"/>
</dbReference>
<dbReference type="OrthoDB" id="6057229at2"/>
<gene>
    <name evidence="1" type="ORF">VISI1226_16833</name>
</gene>
<dbReference type="InterPro" id="IPR016181">
    <property type="entry name" value="Acyl_CoA_acyltransferase"/>
</dbReference>
<dbReference type="GeneID" id="95568758"/>
<dbReference type="SUPFAM" id="SSF55729">
    <property type="entry name" value="Acyl-CoA N-acyltransferases (Nat)"/>
    <property type="match status" value="1"/>
</dbReference>
<dbReference type="GO" id="GO:0016740">
    <property type="term" value="F:transferase activity"/>
    <property type="evidence" value="ECO:0007669"/>
    <property type="project" value="UniProtKB-KW"/>
</dbReference>
<dbReference type="AlphaFoldDB" id="E8M573"/>